<organism evidence="12 13">
    <name type="scientific">Moraxella porci DSM 25326</name>
    <dbReference type="NCBI Taxonomy" id="573983"/>
    <lineage>
        <taxon>Bacteria</taxon>
        <taxon>Pseudomonadati</taxon>
        <taxon>Pseudomonadota</taxon>
        <taxon>Gammaproteobacteria</taxon>
        <taxon>Moraxellales</taxon>
        <taxon>Moraxellaceae</taxon>
        <taxon>Moraxella</taxon>
    </lineage>
</organism>
<dbReference type="AlphaFoldDB" id="A0A1T0CWJ7"/>
<dbReference type="GO" id="GO:0015031">
    <property type="term" value="P:protein transport"/>
    <property type="evidence" value="ECO:0007669"/>
    <property type="project" value="UniProtKB-KW"/>
</dbReference>
<proteinExistence type="inferred from homology"/>
<sequence length="112" mass="12000">MLDLFITAAHATAGAPAAGQPSFLMNLLIPVAFFAIFYFLIIRPQSKRNKQHKAMVDGLTAGNEVVFAGGLIGRVKKVEGDYAVITLNNTTDVKIQRASVLMVLPAGTIDNI</sequence>
<accession>A0A1T0CWJ7</accession>
<protein>
    <recommendedName>
        <fullName evidence="3">Sec translocon accessory complex subunit YajC</fullName>
    </recommendedName>
</protein>
<keyword evidence="6 11" id="KW-0812">Transmembrane</keyword>
<dbReference type="PANTHER" id="PTHR33909:SF1">
    <property type="entry name" value="SEC TRANSLOCON ACCESSORY COMPLEX SUBUNIT YAJC"/>
    <property type="match status" value="1"/>
</dbReference>
<comment type="caution">
    <text evidence="12">The sequence shown here is derived from an EMBL/GenBank/DDBJ whole genome shotgun (WGS) entry which is preliminary data.</text>
</comment>
<dbReference type="EMBL" id="MUYV01000001">
    <property type="protein sequence ID" value="OOS26730.1"/>
    <property type="molecule type" value="Genomic_DNA"/>
</dbReference>
<comment type="similarity">
    <text evidence="2">Belongs to the YajC family.</text>
</comment>
<evidence type="ECO:0000256" key="3">
    <source>
        <dbReference type="ARBA" id="ARBA00014962"/>
    </source>
</evidence>
<dbReference type="NCBIfam" id="TIGR00739">
    <property type="entry name" value="yajC"/>
    <property type="match status" value="1"/>
</dbReference>
<keyword evidence="4" id="KW-0813">Transport</keyword>
<evidence type="ECO:0000256" key="6">
    <source>
        <dbReference type="ARBA" id="ARBA00022692"/>
    </source>
</evidence>
<evidence type="ECO:0000256" key="10">
    <source>
        <dbReference type="ARBA" id="ARBA00023136"/>
    </source>
</evidence>
<keyword evidence="13" id="KW-1185">Reference proteome</keyword>
<dbReference type="STRING" id="573983.B0681_02385"/>
<comment type="subcellular location">
    <subcellularLocation>
        <location evidence="1">Cell membrane</location>
        <topology evidence="1">Single-pass membrane protein</topology>
    </subcellularLocation>
</comment>
<evidence type="ECO:0000256" key="7">
    <source>
        <dbReference type="ARBA" id="ARBA00022927"/>
    </source>
</evidence>
<keyword evidence="10 11" id="KW-0472">Membrane</keyword>
<evidence type="ECO:0000256" key="2">
    <source>
        <dbReference type="ARBA" id="ARBA00006742"/>
    </source>
</evidence>
<keyword evidence="8 11" id="KW-1133">Transmembrane helix</keyword>
<evidence type="ECO:0000256" key="4">
    <source>
        <dbReference type="ARBA" id="ARBA00022448"/>
    </source>
</evidence>
<evidence type="ECO:0000256" key="11">
    <source>
        <dbReference type="SAM" id="Phobius"/>
    </source>
</evidence>
<dbReference type="GO" id="GO:0005886">
    <property type="term" value="C:plasma membrane"/>
    <property type="evidence" value="ECO:0007669"/>
    <property type="project" value="UniProtKB-SubCell"/>
</dbReference>
<dbReference type="PRINTS" id="PR01853">
    <property type="entry name" value="YAJCTRNLCASE"/>
</dbReference>
<evidence type="ECO:0000256" key="1">
    <source>
        <dbReference type="ARBA" id="ARBA00004162"/>
    </source>
</evidence>
<name>A0A1T0CWJ7_9GAMM</name>
<evidence type="ECO:0000313" key="12">
    <source>
        <dbReference type="EMBL" id="OOS26730.1"/>
    </source>
</evidence>
<keyword evidence="9" id="KW-0811">Translocation</keyword>
<keyword evidence="5" id="KW-1003">Cell membrane</keyword>
<dbReference type="PANTHER" id="PTHR33909">
    <property type="entry name" value="SEC TRANSLOCON ACCESSORY COMPLEX SUBUNIT YAJC"/>
    <property type="match status" value="1"/>
</dbReference>
<dbReference type="Proteomes" id="UP000190683">
    <property type="component" value="Unassembled WGS sequence"/>
</dbReference>
<evidence type="ECO:0000256" key="8">
    <source>
        <dbReference type="ARBA" id="ARBA00022989"/>
    </source>
</evidence>
<reference evidence="12 13" key="1">
    <citation type="submission" date="2017-02" db="EMBL/GenBank/DDBJ databases">
        <title>Draft genome sequence of Moraxella porci CCUG 54912T type strain.</title>
        <authorList>
            <person name="Salva-Serra F."/>
            <person name="Engstrom-Jakobsson H."/>
            <person name="Thorell K."/>
            <person name="Jaen-Luchoro D."/>
            <person name="Gonzales-Siles L."/>
            <person name="Karlsson R."/>
            <person name="Yazdan S."/>
            <person name="Boulund F."/>
            <person name="Johnning A."/>
            <person name="Engstrand L."/>
            <person name="Kristiansson E."/>
            <person name="Moore E."/>
        </authorList>
    </citation>
    <scope>NUCLEOTIDE SEQUENCE [LARGE SCALE GENOMIC DNA]</scope>
    <source>
        <strain evidence="12 13">CCUG 54912</strain>
    </source>
</reference>
<evidence type="ECO:0000256" key="5">
    <source>
        <dbReference type="ARBA" id="ARBA00022475"/>
    </source>
</evidence>
<evidence type="ECO:0000256" key="9">
    <source>
        <dbReference type="ARBA" id="ARBA00023010"/>
    </source>
</evidence>
<dbReference type="SMART" id="SM01323">
    <property type="entry name" value="YajC"/>
    <property type="match status" value="1"/>
</dbReference>
<dbReference type="Pfam" id="PF02699">
    <property type="entry name" value="YajC"/>
    <property type="match status" value="1"/>
</dbReference>
<evidence type="ECO:0000313" key="13">
    <source>
        <dbReference type="Proteomes" id="UP000190683"/>
    </source>
</evidence>
<gene>
    <name evidence="12" type="ORF">B0681_02385</name>
</gene>
<feature type="transmembrane region" description="Helical" evidence="11">
    <location>
        <begin position="27"/>
        <end position="43"/>
    </location>
</feature>
<dbReference type="RefSeq" id="WP_078317125.1">
    <property type="nucleotide sequence ID" value="NZ_MUYV01000001.1"/>
</dbReference>
<keyword evidence="7" id="KW-0653">Protein transport</keyword>
<dbReference type="InterPro" id="IPR003849">
    <property type="entry name" value="Preprotein_translocase_YajC"/>
</dbReference>